<dbReference type="InterPro" id="IPR027596">
    <property type="entry name" value="AmmeMemoSam_rS"/>
</dbReference>
<gene>
    <name evidence="8" type="ORF">ENM60_02215</name>
</gene>
<evidence type="ECO:0000256" key="1">
    <source>
        <dbReference type="ARBA" id="ARBA00022485"/>
    </source>
</evidence>
<organism evidence="8">
    <name type="scientific">Thermogladius calderae</name>
    <dbReference type="NCBI Taxonomy" id="1200300"/>
    <lineage>
        <taxon>Archaea</taxon>
        <taxon>Thermoproteota</taxon>
        <taxon>Thermoprotei</taxon>
        <taxon>Desulfurococcales</taxon>
        <taxon>Desulfurococcaceae</taxon>
        <taxon>Thermogladius</taxon>
    </lineage>
</organism>
<feature type="domain" description="Radical SAM core" evidence="7">
    <location>
        <begin position="39"/>
        <end position="250"/>
    </location>
</feature>
<dbReference type="InterPro" id="IPR016431">
    <property type="entry name" value="Pyrv-formate_lyase-activ_prd"/>
</dbReference>
<dbReference type="SUPFAM" id="SSF102114">
    <property type="entry name" value="Radical SAM enzymes"/>
    <property type="match status" value="1"/>
</dbReference>
<dbReference type="SFLD" id="SFLDS00029">
    <property type="entry name" value="Radical_SAM"/>
    <property type="match status" value="1"/>
</dbReference>
<protein>
    <submittedName>
        <fullName evidence="8">Radical SAM protein</fullName>
    </submittedName>
</protein>
<keyword evidence="5 6" id="KW-0411">Iron-sulfur</keyword>
<keyword evidence="2 6" id="KW-0949">S-adenosyl-L-methionine</keyword>
<feature type="binding site" evidence="6">
    <location>
        <position position="53"/>
    </location>
    <ligand>
        <name>[4Fe-4S] cluster</name>
        <dbReference type="ChEBI" id="CHEBI:49883"/>
        <note>4Fe-4S-S-AdoMet</note>
    </ligand>
</feature>
<name>A0A7J3XY12_9CREN</name>
<evidence type="ECO:0000256" key="5">
    <source>
        <dbReference type="ARBA" id="ARBA00023014"/>
    </source>
</evidence>
<keyword evidence="1" id="KW-0004">4Fe-4S</keyword>
<dbReference type="InterPro" id="IPR007197">
    <property type="entry name" value="rSAM"/>
</dbReference>
<comment type="caution">
    <text evidence="8">The sequence shown here is derived from an EMBL/GenBank/DDBJ whole genome shotgun (WGS) entry which is preliminary data.</text>
</comment>
<dbReference type="InterPro" id="IPR013785">
    <property type="entry name" value="Aldolase_TIM"/>
</dbReference>
<dbReference type="GO" id="GO:0051539">
    <property type="term" value="F:4 iron, 4 sulfur cluster binding"/>
    <property type="evidence" value="ECO:0007669"/>
    <property type="project" value="UniProtKB-KW"/>
</dbReference>
<dbReference type="Pfam" id="PF04055">
    <property type="entry name" value="Radical_SAM"/>
    <property type="match status" value="1"/>
</dbReference>
<dbReference type="PANTHER" id="PTHR30352:SF5">
    <property type="entry name" value="PYRUVATE FORMATE-LYASE 1-ACTIVATING ENZYME"/>
    <property type="match status" value="1"/>
</dbReference>
<dbReference type="CDD" id="cd01335">
    <property type="entry name" value="Radical_SAM"/>
    <property type="match status" value="1"/>
</dbReference>
<dbReference type="InterPro" id="IPR058240">
    <property type="entry name" value="rSAM_sf"/>
</dbReference>
<evidence type="ECO:0000313" key="8">
    <source>
        <dbReference type="EMBL" id="HHP67594.1"/>
    </source>
</evidence>
<evidence type="ECO:0000256" key="6">
    <source>
        <dbReference type="PIRSR" id="PIRSR004869-50"/>
    </source>
</evidence>
<evidence type="ECO:0000256" key="4">
    <source>
        <dbReference type="ARBA" id="ARBA00023004"/>
    </source>
</evidence>
<dbReference type="Gene3D" id="3.20.20.70">
    <property type="entry name" value="Aldolase class I"/>
    <property type="match status" value="1"/>
</dbReference>
<keyword evidence="3 6" id="KW-0479">Metal-binding</keyword>
<dbReference type="PANTHER" id="PTHR30352">
    <property type="entry name" value="PYRUVATE FORMATE-LYASE-ACTIVATING ENZYME"/>
    <property type="match status" value="1"/>
</dbReference>
<dbReference type="PIRSF" id="PIRSF004869">
    <property type="entry name" value="PflX_prd"/>
    <property type="match status" value="1"/>
</dbReference>
<evidence type="ECO:0000256" key="3">
    <source>
        <dbReference type="ARBA" id="ARBA00022723"/>
    </source>
</evidence>
<sequence length="311" mass="35114">MVGACWNFTNVNGTIYPVAYGVLSAVELRPIEIKPLFHYWPNSIALTYSGYGCNFYCPWCQNDHLSFSKSPVKEESVPPERLVELAILHGANGLSASFNEPATIIDYVIDATIEAKKRGLYSMVVTNMYYTTTSLKGLIEAGVDGFSADIKGCPMMKRALSGVNHEVVFRNAKMVLDAGGHVEMVYLVVTNTNDSEDCYKWIIDRHLDYLGEDVPLHVNRYYPAHRWVEPPTPLEKSMEIKKYAESNGLRYVYVGNVGSSELETTRCPRCGKTLVVRRNYRVVSFNIIYEEGKYKCPRCGMTIPIKGRYIP</sequence>
<feature type="binding site" evidence="6">
    <location>
        <position position="57"/>
    </location>
    <ligand>
        <name>[4Fe-4S] cluster</name>
        <dbReference type="ChEBI" id="CHEBI:49883"/>
        <note>4Fe-4S-S-AdoMet</note>
    </ligand>
</feature>
<comment type="cofactor">
    <cofactor evidence="6">
        <name>[4Fe-4S] cluster</name>
        <dbReference type="ChEBI" id="CHEBI:49883"/>
    </cofactor>
    <text evidence="6">Binds 1 [4Fe-4S] cluster. The cluster is coordinated with 3 cysteines and an exchangeable S-adenosyl-L-methionine.</text>
</comment>
<accession>A0A7J3XY12</accession>
<feature type="binding site" evidence="6">
    <location>
        <position position="60"/>
    </location>
    <ligand>
        <name>[4Fe-4S] cluster</name>
        <dbReference type="ChEBI" id="CHEBI:49883"/>
        <note>4Fe-4S-S-AdoMet</note>
    </ligand>
</feature>
<dbReference type="InterPro" id="IPR034457">
    <property type="entry name" value="Organic_radical-activating"/>
</dbReference>
<evidence type="ECO:0000256" key="2">
    <source>
        <dbReference type="ARBA" id="ARBA00022691"/>
    </source>
</evidence>
<dbReference type="PROSITE" id="PS51918">
    <property type="entry name" value="RADICAL_SAM"/>
    <property type="match status" value="1"/>
</dbReference>
<keyword evidence="4 6" id="KW-0408">Iron</keyword>
<dbReference type="GO" id="GO:0046872">
    <property type="term" value="F:metal ion binding"/>
    <property type="evidence" value="ECO:0007669"/>
    <property type="project" value="UniProtKB-KW"/>
</dbReference>
<proteinExistence type="predicted"/>
<dbReference type="GO" id="GO:0003824">
    <property type="term" value="F:catalytic activity"/>
    <property type="evidence" value="ECO:0007669"/>
    <property type="project" value="InterPro"/>
</dbReference>
<evidence type="ECO:0000259" key="7">
    <source>
        <dbReference type="PROSITE" id="PS51918"/>
    </source>
</evidence>
<reference evidence="8" key="1">
    <citation type="journal article" date="2020" name="mSystems">
        <title>Genome- and Community-Level Interaction Insights into Carbon Utilization and Element Cycling Functions of Hydrothermarchaeota in Hydrothermal Sediment.</title>
        <authorList>
            <person name="Zhou Z."/>
            <person name="Liu Y."/>
            <person name="Xu W."/>
            <person name="Pan J."/>
            <person name="Luo Z.H."/>
            <person name="Li M."/>
        </authorList>
    </citation>
    <scope>NUCLEOTIDE SEQUENCE [LARGE SCALE GENOMIC DNA]</scope>
    <source>
        <strain evidence="8">SpSt-110</strain>
    </source>
</reference>
<dbReference type="EMBL" id="DRYK01000030">
    <property type="protein sequence ID" value="HHP67594.1"/>
    <property type="molecule type" value="Genomic_DNA"/>
</dbReference>
<dbReference type="AlphaFoldDB" id="A0A7J3XY12"/>
<dbReference type="SFLD" id="SFLDG01101">
    <property type="entry name" value="Uncharacterised_Radical_SAM_Su"/>
    <property type="match status" value="1"/>
</dbReference>